<evidence type="ECO:0000256" key="4">
    <source>
        <dbReference type="ARBA" id="ARBA00022448"/>
    </source>
</evidence>
<evidence type="ECO:0000313" key="14">
    <source>
        <dbReference type="EMBL" id="MDN3609917.1"/>
    </source>
</evidence>
<gene>
    <name evidence="14" type="ORF">QWZ16_09420</name>
</gene>
<keyword evidence="7 13" id="KW-0812">Transmembrane</keyword>
<feature type="transmembrane region" description="Helical" evidence="13">
    <location>
        <begin position="62"/>
        <end position="82"/>
    </location>
</feature>
<keyword evidence="3" id="KW-0171">Cobalt transport</keyword>
<feature type="transmembrane region" description="Helical" evidence="13">
    <location>
        <begin position="237"/>
        <end position="259"/>
    </location>
</feature>
<feature type="transmembrane region" description="Helical" evidence="13">
    <location>
        <begin position="265"/>
        <end position="293"/>
    </location>
</feature>
<keyword evidence="10" id="KW-0921">Nickel transport</keyword>
<dbReference type="InterPro" id="IPR051224">
    <property type="entry name" value="NiCoT_RcnA"/>
</dbReference>
<evidence type="ECO:0000256" key="9">
    <source>
        <dbReference type="ARBA" id="ARBA00023065"/>
    </source>
</evidence>
<evidence type="ECO:0000256" key="8">
    <source>
        <dbReference type="ARBA" id="ARBA00022989"/>
    </source>
</evidence>
<comment type="subcellular location">
    <subcellularLocation>
        <location evidence="2 13">Cell membrane</location>
        <topology evidence="2 13">Multi-pass membrane protein</topology>
    </subcellularLocation>
</comment>
<feature type="transmembrane region" description="Helical" evidence="13">
    <location>
        <begin position="103"/>
        <end position="129"/>
    </location>
</feature>
<dbReference type="RefSeq" id="WP_170883403.1">
    <property type="nucleotide sequence ID" value="NZ_JABEYA020000017.1"/>
</dbReference>
<organism evidence="14 15">
    <name type="scientific">Vibrio ostreicida</name>
    <dbReference type="NCBI Taxonomy" id="526588"/>
    <lineage>
        <taxon>Bacteria</taxon>
        <taxon>Pseudomonadati</taxon>
        <taxon>Pseudomonadota</taxon>
        <taxon>Gammaproteobacteria</taxon>
        <taxon>Vibrionales</taxon>
        <taxon>Vibrionaceae</taxon>
        <taxon>Vibrio</taxon>
    </lineage>
</organism>
<dbReference type="InterPro" id="IPR011541">
    <property type="entry name" value="Ni/Co_transpt_high_affinity"/>
</dbReference>
<keyword evidence="9" id="KW-0406">Ion transport</keyword>
<keyword evidence="15" id="KW-1185">Reference proteome</keyword>
<dbReference type="PANTHER" id="PTHR40659">
    <property type="entry name" value="NICKEL/COBALT EFFLUX SYSTEM RCNA"/>
    <property type="match status" value="1"/>
</dbReference>
<dbReference type="EMBL" id="JAUFQC010000001">
    <property type="protein sequence ID" value="MDN3609917.1"/>
    <property type="molecule type" value="Genomic_DNA"/>
</dbReference>
<evidence type="ECO:0000256" key="10">
    <source>
        <dbReference type="ARBA" id="ARBA00023112"/>
    </source>
</evidence>
<name>A0ABT8BRZ6_9VIBR</name>
<evidence type="ECO:0000256" key="5">
    <source>
        <dbReference type="ARBA" id="ARBA00022475"/>
    </source>
</evidence>
<comment type="similarity">
    <text evidence="13">Belongs to the NiCoT transporter (TC 2.A.52) family.</text>
</comment>
<evidence type="ECO:0000256" key="7">
    <source>
        <dbReference type="ARBA" id="ARBA00022692"/>
    </source>
</evidence>
<keyword evidence="5" id="KW-1003">Cell membrane</keyword>
<evidence type="ECO:0000256" key="3">
    <source>
        <dbReference type="ARBA" id="ARBA00022426"/>
    </source>
</evidence>
<dbReference type="Pfam" id="PF03824">
    <property type="entry name" value="NicO"/>
    <property type="match status" value="1"/>
</dbReference>
<keyword evidence="12" id="KW-0170">Cobalt</keyword>
<proteinExistence type="inferred from homology"/>
<evidence type="ECO:0000256" key="13">
    <source>
        <dbReference type="RuleBase" id="RU362101"/>
    </source>
</evidence>
<evidence type="ECO:0000256" key="11">
    <source>
        <dbReference type="ARBA" id="ARBA00023136"/>
    </source>
</evidence>
<feature type="transmembrane region" description="Helical" evidence="13">
    <location>
        <begin position="12"/>
        <end position="32"/>
    </location>
</feature>
<sequence>MKLSRTIKTNWLIAAISLLMLMIGAYQVGLIWPSLVLASIEWQREVNTQLADLLYSAQSEPLVSGSYLVGFSFLYGILHSLGPGYGKVIVSTYLATHPAKVRVSLMLTIISAICQALVAIILVSVLVWGFNASMRVVNEKAATFVALSFILVVVLGLLICWKAGKQISRIISVPKLKVKALTPLAVPSSRSIGGHSSLLRLQSSVHRIEAAHAECGCGHQHAAGADAINEASTLREYIGVVASIGIRPCTGAIMALLFANMVGTYWLGVMSALAMAGGTALTTSVVAILTLTSKKLVRRCMATSNSEKKASWQLAGYYVQLFGGLLLVAIGLLLVSSQDTGMSQVF</sequence>
<accession>A0ABT8BRZ6</accession>
<keyword evidence="8 13" id="KW-1133">Transmembrane helix</keyword>
<evidence type="ECO:0000256" key="2">
    <source>
        <dbReference type="ARBA" id="ARBA00004651"/>
    </source>
</evidence>
<evidence type="ECO:0000313" key="15">
    <source>
        <dbReference type="Proteomes" id="UP001238540"/>
    </source>
</evidence>
<evidence type="ECO:0000256" key="6">
    <source>
        <dbReference type="ARBA" id="ARBA00022596"/>
    </source>
</evidence>
<comment type="caution">
    <text evidence="14">The sequence shown here is derived from an EMBL/GenBank/DDBJ whole genome shotgun (WGS) entry which is preliminary data.</text>
</comment>
<dbReference type="PANTHER" id="PTHR40659:SF1">
    <property type="entry name" value="NICKEL_COBALT EFFLUX SYSTEM RCNA"/>
    <property type="match status" value="1"/>
</dbReference>
<feature type="transmembrane region" description="Helical" evidence="13">
    <location>
        <begin position="141"/>
        <end position="161"/>
    </location>
</feature>
<dbReference type="Proteomes" id="UP001238540">
    <property type="component" value="Unassembled WGS sequence"/>
</dbReference>
<feature type="transmembrane region" description="Helical" evidence="13">
    <location>
        <begin position="314"/>
        <end position="336"/>
    </location>
</feature>
<protein>
    <recommendedName>
        <fullName evidence="13">Nickel/cobalt efflux system</fullName>
    </recommendedName>
</protein>
<keyword evidence="11 13" id="KW-0472">Membrane</keyword>
<comment type="function">
    <text evidence="1">Efflux system for nickel and cobalt.</text>
</comment>
<evidence type="ECO:0000256" key="12">
    <source>
        <dbReference type="ARBA" id="ARBA00023285"/>
    </source>
</evidence>
<evidence type="ECO:0000256" key="1">
    <source>
        <dbReference type="ARBA" id="ARBA00002510"/>
    </source>
</evidence>
<reference evidence="15" key="1">
    <citation type="journal article" date="2019" name="Int. J. Syst. Evol. Microbiol.">
        <title>The Global Catalogue of Microorganisms (GCM) 10K type strain sequencing project: providing services to taxonomists for standard genome sequencing and annotation.</title>
        <authorList>
            <consortium name="The Broad Institute Genomics Platform"/>
            <consortium name="The Broad Institute Genome Sequencing Center for Infectious Disease"/>
            <person name="Wu L."/>
            <person name="Ma J."/>
        </authorList>
    </citation>
    <scope>NUCLEOTIDE SEQUENCE [LARGE SCALE GENOMIC DNA]</scope>
    <source>
        <strain evidence="15">CECT 7398</strain>
    </source>
</reference>
<keyword evidence="6" id="KW-0533">Nickel</keyword>
<keyword evidence="4 13" id="KW-0813">Transport</keyword>